<dbReference type="Gene3D" id="1.10.10.2840">
    <property type="entry name" value="PucR C-terminal helix-turn-helix domain"/>
    <property type="match status" value="1"/>
</dbReference>
<evidence type="ECO:0000313" key="5">
    <source>
        <dbReference type="EMBL" id="OLF07311.1"/>
    </source>
</evidence>
<dbReference type="Pfam" id="PF07905">
    <property type="entry name" value="PucR"/>
    <property type="match status" value="1"/>
</dbReference>
<dbReference type="InterPro" id="IPR042070">
    <property type="entry name" value="PucR_C-HTH_sf"/>
</dbReference>
<protein>
    <recommendedName>
        <fullName evidence="7">Purine catabolism regulator</fullName>
    </recommendedName>
</protein>
<organism evidence="5 6">
    <name type="scientific">Actinophytocola xinjiangensis</name>
    <dbReference type="NCBI Taxonomy" id="485602"/>
    <lineage>
        <taxon>Bacteria</taxon>
        <taxon>Bacillati</taxon>
        <taxon>Actinomycetota</taxon>
        <taxon>Actinomycetes</taxon>
        <taxon>Pseudonocardiales</taxon>
        <taxon>Pseudonocardiaceae</taxon>
    </lineage>
</organism>
<evidence type="ECO:0000313" key="6">
    <source>
        <dbReference type="Proteomes" id="UP000185696"/>
    </source>
</evidence>
<feature type="domain" description="CdaR GGDEF-like" evidence="4">
    <location>
        <begin position="280"/>
        <end position="400"/>
    </location>
</feature>
<evidence type="ECO:0008006" key="7">
    <source>
        <dbReference type="Google" id="ProtNLM"/>
    </source>
</evidence>
<dbReference type="AlphaFoldDB" id="A0A7Z1AX52"/>
<dbReference type="EMBL" id="MSIF01000016">
    <property type="protein sequence ID" value="OLF07311.1"/>
    <property type="molecule type" value="Genomic_DNA"/>
</dbReference>
<comment type="caution">
    <text evidence="5">The sequence shown here is derived from an EMBL/GenBank/DDBJ whole genome shotgun (WGS) entry which is preliminary data.</text>
</comment>
<dbReference type="PANTHER" id="PTHR33744:SF1">
    <property type="entry name" value="DNA-BINDING TRANSCRIPTIONAL ACTIVATOR ADER"/>
    <property type="match status" value="1"/>
</dbReference>
<dbReference type="InterPro" id="IPR012914">
    <property type="entry name" value="PucR_dom"/>
</dbReference>
<sequence>MAPTVADVLALPVVLAGRPELLNPGAPLGRAVRWVHVVEAADAAGLIRGGELVLCAGLAFADGSAATHRYLDRLAEAGAAALVAELIDAAAVDRLARAATRVDFPVVALRRVVRFVEITEVVHRALVSERFDRVEFAERVHRRFTTLNLDRAGPGDIIALAAELVGGPVVLEDLAHRVLAFAVADGHAGEVLADWPARSRLAALEKSPDWLRVAVDAAGPWGRLVAPVPAATATAAAAATALTVLERAGQALELHHLIERDRHEVSRQSRSTLVDDLRAGRITAETDAMARASALGFRPGRKQLPVVVAVSGDPGRGTADVLTRAATARGLSLVASSSRPDRLVALLAVGQEGEERTLYRLCAGLAEELPASRWVIGVGPAGADLVTAAAGLPEAEHVAEAAVGGGVAGRHHRARDVRLPGLALLLGAEPRVHAFAEAQLRPLLDREARGERPLLPLLRRFLQLGGNKAELARELSLSRATLYKRLATVERLLEADLDDGETRAALHLAVLTHDLGPARRT</sequence>
<reference evidence="5 6" key="1">
    <citation type="submission" date="2016-12" db="EMBL/GenBank/DDBJ databases">
        <title>The draft genome sequence of Actinophytocola xinjiangensis.</title>
        <authorList>
            <person name="Wang W."/>
            <person name="Yuan L."/>
        </authorList>
    </citation>
    <scope>NUCLEOTIDE SEQUENCE [LARGE SCALE GENOMIC DNA]</scope>
    <source>
        <strain evidence="5 6">CGMCC 4.4663</strain>
    </source>
</reference>
<comment type="similarity">
    <text evidence="1">Belongs to the CdaR family.</text>
</comment>
<dbReference type="PANTHER" id="PTHR33744">
    <property type="entry name" value="CARBOHYDRATE DIACID REGULATOR"/>
    <property type="match status" value="1"/>
</dbReference>
<evidence type="ECO:0000256" key="1">
    <source>
        <dbReference type="ARBA" id="ARBA00006754"/>
    </source>
</evidence>
<gene>
    <name evidence="5" type="ORF">BLA60_27430</name>
</gene>
<dbReference type="Pfam" id="PF17853">
    <property type="entry name" value="GGDEF_2"/>
    <property type="match status" value="1"/>
</dbReference>
<accession>A0A7Z1AX52</accession>
<feature type="domain" description="PucR C-terminal helix-turn-helix" evidence="3">
    <location>
        <begin position="454"/>
        <end position="511"/>
    </location>
</feature>
<evidence type="ECO:0000259" key="3">
    <source>
        <dbReference type="Pfam" id="PF13556"/>
    </source>
</evidence>
<feature type="domain" description="Purine catabolism PurC-like" evidence="2">
    <location>
        <begin position="7"/>
        <end position="126"/>
    </location>
</feature>
<name>A0A7Z1AX52_9PSEU</name>
<keyword evidence="6" id="KW-1185">Reference proteome</keyword>
<proteinExistence type="inferred from homology"/>
<evidence type="ECO:0000259" key="4">
    <source>
        <dbReference type="Pfam" id="PF17853"/>
    </source>
</evidence>
<dbReference type="Pfam" id="PF13556">
    <property type="entry name" value="HTH_30"/>
    <property type="match status" value="1"/>
</dbReference>
<dbReference type="InterPro" id="IPR051448">
    <property type="entry name" value="CdaR-like_regulators"/>
</dbReference>
<dbReference type="OrthoDB" id="8450798at2"/>
<dbReference type="Proteomes" id="UP000185696">
    <property type="component" value="Unassembled WGS sequence"/>
</dbReference>
<evidence type="ECO:0000259" key="2">
    <source>
        <dbReference type="Pfam" id="PF07905"/>
    </source>
</evidence>
<dbReference type="InterPro" id="IPR025736">
    <property type="entry name" value="PucR_C-HTH_dom"/>
</dbReference>
<dbReference type="InterPro" id="IPR041522">
    <property type="entry name" value="CdaR_GGDEF"/>
</dbReference>
<dbReference type="RefSeq" id="WP_075135903.1">
    <property type="nucleotide sequence ID" value="NZ_MSIF01000016.1"/>
</dbReference>